<gene>
    <name evidence="2" type="ORF">RhiirA4_461781</name>
</gene>
<dbReference type="VEuPathDB" id="FungiDB:RhiirA1_464733"/>
<protein>
    <submittedName>
        <fullName evidence="2">Uncharacterized protein</fullName>
    </submittedName>
</protein>
<sequence length="377" mass="45387">MTAATSARGRDTRGRYTKGIYYYKLDCFFSRGWKYAMTLQEIEATEHKGYRRHEVTDIRKTLKKPLSYRILESHISHRSLSIIKQYALDQTIDWQFSQLWIRHNPFDRPTSIQLSRFTSWKIKCSTHSLPTLDILNRNYPDLLKGFTSCFFCNDDIEDNHHLWTCPRVIDILCPIFKRFHDTFKILIVNNSDRYVALYEVAIKFCDIFNWTERSLMNITDNPHLHCLLLNLIPKEIIYPFKAAGIGKDRMKKILINFLYDLHKDIYEAVWKERSIMWKETKQRLNITKSSFRDYRRTHPNDNNRKRSRHDRNLNDPTMERGYRHPFNDSRRALDNHILWIYLTSSNFRHNLPWLSSLDVDLSSVSFYSHYNLDLFYF</sequence>
<comment type="caution">
    <text evidence="2">The sequence shown here is derived from an EMBL/GenBank/DDBJ whole genome shotgun (WGS) entry which is preliminary data.</text>
</comment>
<evidence type="ECO:0000313" key="3">
    <source>
        <dbReference type="Proteomes" id="UP000234323"/>
    </source>
</evidence>
<dbReference type="AlphaFoldDB" id="A0A2I1GJL3"/>
<keyword evidence="3" id="KW-1185">Reference proteome</keyword>
<organism evidence="2 3">
    <name type="scientific">Rhizophagus irregularis</name>
    <dbReference type="NCBI Taxonomy" id="588596"/>
    <lineage>
        <taxon>Eukaryota</taxon>
        <taxon>Fungi</taxon>
        <taxon>Fungi incertae sedis</taxon>
        <taxon>Mucoromycota</taxon>
        <taxon>Glomeromycotina</taxon>
        <taxon>Glomeromycetes</taxon>
        <taxon>Glomerales</taxon>
        <taxon>Glomeraceae</taxon>
        <taxon>Rhizophagus</taxon>
    </lineage>
</organism>
<proteinExistence type="predicted"/>
<dbReference type="Proteomes" id="UP000234323">
    <property type="component" value="Unassembled WGS sequence"/>
</dbReference>
<name>A0A2I1GJL3_9GLOM</name>
<dbReference type="VEuPathDB" id="FungiDB:RhiirFUN_022327"/>
<dbReference type="EMBL" id="LLXI01000487">
    <property type="protein sequence ID" value="PKY46809.1"/>
    <property type="molecule type" value="Genomic_DNA"/>
</dbReference>
<evidence type="ECO:0000313" key="2">
    <source>
        <dbReference type="EMBL" id="PKY46809.1"/>
    </source>
</evidence>
<dbReference type="VEuPathDB" id="FungiDB:FUN_015582"/>
<accession>A0A2I1GJL3</accession>
<feature type="region of interest" description="Disordered" evidence="1">
    <location>
        <begin position="293"/>
        <end position="323"/>
    </location>
</feature>
<evidence type="ECO:0000256" key="1">
    <source>
        <dbReference type="SAM" id="MobiDB-lite"/>
    </source>
</evidence>
<reference evidence="2 3" key="1">
    <citation type="submission" date="2015-10" db="EMBL/GenBank/DDBJ databases">
        <title>Genome analyses suggest a sexual origin of heterokaryosis in a supposedly ancient asexual fungus.</title>
        <authorList>
            <person name="Ropars J."/>
            <person name="Sedzielewska K."/>
            <person name="Noel J."/>
            <person name="Charron P."/>
            <person name="Farinelli L."/>
            <person name="Marton T."/>
            <person name="Kruger M."/>
            <person name="Pelin A."/>
            <person name="Brachmann A."/>
            <person name="Corradi N."/>
        </authorList>
    </citation>
    <scope>NUCLEOTIDE SEQUENCE [LARGE SCALE GENOMIC DNA]</scope>
    <source>
        <strain evidence="2 3">A4</strain>
    </source>
</reference>